<dbReference type="KEGG" id="cari:FNU76_07230"/>
<protein>
    <submittedName>
        <fullName evidence="1">Uncharacterized protein</fullName>
    </submittedName>
</protein>
<dbReference type="AlphaFoldDB" id="A0A516SM49"/>
<proteinExistence type="predicted"/>
<sequence length="303" mass="32302">MTTAALGVGAPLNGSLPFPADNAWNRDISQAPVDPNSANLISTIGLTRGLHPDFGSGLYEGAPIGIPYVVVSGAQAKATIRFLAYGDESDPGPYPVPGNAPIEGQRPDGASFDGDRHVLVIDRDNNRLYELYRAFPQTGGAWDADSGAVFRLDSNTVRPGGQAGWTSADAAGLPIFPGLVRYDEAATGAIRHALRFTVRQSRRAYLPPATHAASSSTDPNRPPMGMRVRLKASYAIPAQFSTESRAILQAMKTYGMLVADNGSDWYISGAPDPRWNNDKLLSELGSVKGSQFEVVKMEGLVTQ</sequence>
<keyword evidence="2" id="KW-1185">Reference proteome</keyword>
<dbReference type="OrthoDB" id="8771597at2"/>
<organism evidence="1 2">
    <name type="scientific">Chitinimonas arctica</name>
    <dbReference type="NCBI Taxonomy" id="2594795"/>
    <lineage>
        <taxon>Bacteria</taxon>
        <taxon>Pseudomonadati</taxon>
        <taxon>Pseudomonadota</taxon>
        <taxon>Betaproteobacteria</taxon>
        <taxon>Neisseriales</taxon>
        <taxon>Chitinibacteraceae</taxon>
        <taxon>Chitinimonas</taxon>
    </lineage>
</organism>
<evidence type="ECO:0000313" key="1">
    <source>
        <dbReference type="EMBL" id="QDQ29237.1"/>
    </source>
</evidence>
<evidence type="ECO:0000313" key="2">
    <source>
        <dbReference type="Proteomes" id="UP000317550"/>
    </source>
</evidence>
<reference evidence="2" key="1">
    <citation type="submission" date="2019-07" db="EMBL/GenBank/DDBJ databases">
        <title>Chitinimonas sp. nov., isolated from Ny-Alesund, arctica soil.</title>
        <authorList>
            <person name="Xu Q."/>
            <person name="Peng F."/>
        </authorList>
    </citation>
    <scope>NUCLEOTIDE SEQUENCE [LARGE SCALE GENOMIC DNA]</scope>
    <source>
        <strain evidence="2">R3-44</strain>
    </source>
</reference>
<name>A0A516SM49_9NEIS</name>
<accession>A0A516SM49</accession>
<dbReference type="Proteomes" id="UP000317550">
    <property type="component" value="Chromosome"/>
</dbReference>
<gene>
    <name evidence="1" type="ORF">FNU76_07230</name>
</gene>
<dbReference type="EMBL" id="CP041730">
    <property type="protein sequence ID" value="QDQ29237.1"/>
    <property type="molecule type" value="Genomic_DNA"/>
</dbReference>